<comment type="caution">
    <text evidence="2">The sequence shown here is derived from an EMBL/GenBank/DDBJ whole genome shotgun (WGS) entry which is preliminary data.</text>
</comment>
<dbReference type="EMBL" id="LMWI01000002">
    <property type="protein sequence ID" value="KUJ45385.1"/>
    <property type="molecule type" value="Genomic_DNA"/>
</dbReference>
<dbReference type="Proteomes" id="UP000053246">
    <property type="component" value="Unassembled WGS sequence"/>
</dbReference>
<dbReference type="AlphaFoldDB" id="A0A9X0LCU0"/>
<protein>
    <recommendedName>
        <fullName evidence="1">HTH cro/C1-type domain-containing protein</fullName>
    </recommendedName>
</protein>
<accession>A0A9X0LCU0</accession>
<evidence type="ECO:0000259" key="1">
    <source>
        <dbReference type="PROSITE" id="PS50943"/>
    </source>
</evidence>
<name>A0A9X0LCU0_9ACTN</name>
<proteinExistence type="predicted"/>
<dbReference type="PROSITE" id="PS50943">
    <property type="entry name" value="HTH_CROC1"/>
    <property type="match status" value="1"/>
</dbReference>
<gene>
    <name evidence="2" type="ORF">ADL17_20135</name>
</gene>
<organism evidence="2 3">
    <name type="scientific">Micromonospora maris</name>
    <dbReference type="NCBI Taxonomy" id="1003110"/>
    <lineage>
        <taxon>Bacteria</taxon>
        <taxon>Bacillati</taxon>
        <taxon>Actinomycetota</taxon>
        <taxon>Actinomycetes</taxon>
        <taxon>Micromonosporales</taxon>
        <taxon>Micromonosporaceae</taxon>
        <taxon>Micromonospora</taxon>
    </lineage>
</organism>
<dbReference type="InterPro" id="IPR001387">
    <property type="entry name" value="Cro/C1-type_HTH"/>
</dbReference>
<reference evidence="2 3" key="1">
    <citation type="submission" date="2015-10" db="EMBL/GenBank/DDBJ databases">
        <authorList>
            <person name="Ju K.-S."/>
            <person name="Doroghazi J.R."/>
            <person name="Metcalf W.W."/>
        </authorList>
    </citation>
    <scope>NUCLEOTIDE SEQUENCE [LARGE SCALE GENOMIC DNA]</scope>
    <source>
        <strain evidence="2 3">NRRL B-24793</strain>
    </source>
</reference>
<feature type="domain" description="HTH cro/C1-type" evidence="1">
    <location>
        <begin position="1"/>
        <end position="38"/>
    </location>
</feature>
<evidence type="ECO:0000313" key="3">
    <source>
        <dbReference type="Proteomes" id="UP000053246"/>
    </source>
</evidence>
<dbReference type="CDD" id="cd00093">
    <property type="entry name" value="HTH_XRE"/>
    <property type="match status" value="1"/>
</dbReference>
<evidence type="ECO:0000313" key="2">
    <source>
        <dbReference type="EMBL" id="KUJ45385.1"/>
    </source>
</evidence>
<sequence length="281" mass="31833">MIKVSQATLYNYLNGTTLPPVDTLDDLLSVLQATPTERKELQELRDDLAVRRNLRRGPGQPVIEVAHGDEVEIANIEGTHEVSPEDYNLAGPFEIIELDEHIDVDELRNTSRVLFRRTIRATAPGLRRFLYAFECPPDSGLRRVVVDPRGTVRVPRVIRVGEGSYVFHLEFADALAVDEAHSFEFAITTVENRNREPRGIYGKRQFVTTRVVRLSVGFSPKAHPHRVRWFAAPFPIGHFPDGYSFPEGNVLPQGEDGRYSNTFDQDALAPERIVGLVWDYE</sequence>
<keyword evidence="3" id="KW-1185">Reference proteome</keyword>